<keyword evidence="1" id="KW-1133">Transmembrane helix</keyword>
<keyword evidence="1" id="KW-0812">Transmembrane</keyword>
<feature type="transmembrane region" description="Helical" evidence="1">
    <location>
        <begin position="32"/>
        <end position="49"/>
    </location>
</feature>
<feature type="transmembrane region" description="Helical" evidence="1">
    <location>
        <begin position="61"/>
        <end position="86"/>
    </location>
</feature>
<dbReference type="InterPro" id="IPR007165">
    <property type="entry name" value="Phage_holin_4_2"/>
</dbReference>
<protein>
    <submittedName>
        <fullName evidence="2">Uncharacterized protein</fullName>
    </submittedName>
</protein>
<keyword evidence="1" id="KW-0472">Membrane</keyword>
<evidence type="ECO:0000313" key="3">
    <source>
        <dbReference type="Proteomes" id="UP000177050"/>
    </source>
</evidence>
<dbReference type="Pfam" id="PF04020">
    <property type="entry name" value="Phage_holin_4_2"/>
    <property type="match status" value="1"/>
</dbReference>
<dbReference type="Proteomes" id="UP000177050">
    <property type="component" value="Unassembled WGS sequence"/>
</dbReference>
<accession>A0A1F7L0F3</accession>
<feature type="transmembrane region" description="Helical" evidence="1">
    <location>
        <begin position="106"/>
        <end position="128"/>
    </location>
</feature>
<evidence type="ECO:0000256" key="1">
    <source>
        <dbReference type="SAM" id="Phobius"/>
    </source>
</evidence>
<dbReference type="EMBL" id="MGBR01000001">
    <property type="protein sequence ID" value="OGK73607.1"/>
    <property type="molecule type" value="Genomic_DNA"/>
</dbReference>
<evidence type="ECO:0000313" key="2">
    <source>
        <dbReference type="EMBL" id="OGK73607.1"/>
    </source>
</evidence>
<sequence>MKRIFRMIIFSSFALILTSLWNKGFILPSDLITFFVASLTLALVFYIILPLSKIILLPLNIITLGLVTFVVYLVILHFSGASLHLFEITEWNFQGLNIAFISIPKMHISYLGNLVLSSVSISSIINVFEQLL</sequence>
<comment type="caution">
    <text evidence="2">The sequence shown here is derived from an EMBL/GenBank/DDBJ whole genome shotgun (WGS) entry which is preliminary data.</text>
</comment>
<gene>
    <name evidence="2" type="ORF">A3K52_02330</name>
</gene>
<reference evidence="2 3" key="1">
    <citation type="journal article" date="2016" name="Nat. Commun.">
        <title>Thousands of microbial genomes shed light on interconnected biogeochemical processes in an aquifer system.</title>
        <authorList>
            <person name="Anantharaman K."/>
            <person name="Brown C.T."/>
            <person name="Hug L.A."/>
            <person name="Sharon I."/>
            <person name="Castelle C.J."/>
            <person name="Probst A.J."/>
            <person name="Thomas B.C."/>
            <person name="Singh A."/>
            <person name="Wilkins M.J."/>
            <person name="Karaoz U."/>
            <person name="Brodie E.L."/>
            <person name="Williams K.H."/>
            <person name="Hubbard S.S."/>
            <person name="Banfield J.F."/>
        </authorList>
    </citation>
    <scope>NUCLEOTIDE SEQUENCE [LARGE SCALE GENOMIC DNA]</scope>
</reference>
<dbReference type="AlphaFoldDB" id="A0A1F7L0F3"/>
<organism evidence="2 3">
    <name type="scientific">Candidatus Roizmanbacteria bacterium RIFOXYD1_FULL_38_12</name>
    <dbReference type="NCBI Taxonomy" id="1802093"/>
    <lineage>
        <taxon>Bacteria</taxon>
        <taxon>Candidatus Roizmaniibacteriota</taxon>
    </lineage>
</organism>
<name>A0A1F7L0F3_9BACT</name>
<proteinExistence type="predicted"/>